<keyword evidence="1" id="KW-0732">Signal</keyword>
<name>A0A023FTN5_AMBCJ</name>
<reference evidence="2" key="1">
    <citation type="submission" date="2014-03" db="EMBL/GenBank/DDBJ databases">
        <title>The sialotranscriptome of Amblyomma triste, Amblyomma parvum and Amblyomma cajennense ticks, uncovered by 454-based RNA-seq.</title>
        <authorList>
            <person name="Garcia G.R."/>
            <person name="Gardinassi L.G."/>
            <person name="Ribeiro J.M."/>
            <person name="Anatriello E."/>
            <person name="Ferreira B.R."/>
            <person name="Moreira H.N."/>
            <person name="Mafra C."/>
            <person name="Olegario M.M."/>
            <person name="Szabo P.J."/>
            <person name="Miranda-Santos I.K."/>
            <person name="Maruyama S.R."/>
        </authorList>
    </citation>
    <scope>NUCLEOTIDE SEQUENCE</scope>
    <source>
        <strain evidence="2">Uberlandia</strain>
        <tissue evidence="2">Salivary glands</tissue>
    </source>
</reference>
<sequence length="171" mass="19562">MFTAADLCVSLGFLYAFGGAHGNAVTYDTYAKKVLSPPHVYWLYRKSIDSDTSFTSTHHCVEMEYVYYNGTSDIVTLDLRNHTKREEWSGKMYVASVKSTANGKDDILQFTPFDEDDGTDCELWIKKDKEVLHQRPSVNVEGQKACWKELQALCSPRRLVHWPRLCDPIIS</sequence>
<feature type="signal peptide" evidence="1">
    <location>
        <begin position="1"/>
        <end position="22"/>
    </location>
</feature>
<dbReference type="AlphaFoldDB" id="A0A023FTN5"/>
<dbReference type="InterPro" id="IPR012674">
    <property type="entry name" value="Calycin"/>
</dbReference>
<dbReference type="GO" id="GO:0043176">
    <property type="term" value="F:amine binding"/>
    <property type="evidence" value="ECO:0007669"/>
    <property type="project" value="InterPro"/>
</dbReference>
<evidence type="ECO:0000313" key="2">
    <source>
        <dbReference type="EMBL" id="JAC23975.1"/>
    </source>
</evidence>
<evidence type="ECO:0000256" key="1">
    <source>
        <dbReference type="SAM" id="SignalP"/>
    </source>
</evidence>
<dbReference type="Pfam" id="PF02098">
    <property type="entry name" value="His_binding"/>
    <property type="match status" value="1"/>
</dbReference>
<dbReference type="GO" id="GO:0030682">
    <property type="term" value="P:symbiont-mediated perturbation of host defenses"/>
    <property type="evidence" value="ECO:0007669"/>
    <property type="project" value="InterPro"/>
</dbReference>
<dbReference type="EMBL" id="GBBK01000507">
    <property type="protein sequence ID" value="JAC23975.1"/>
    <property type="molecule type" value="mRNA"/>
</dbReference>
<dbReference type="SUPFAM" id="SSF50814">
    <property type="entry name" value="Lipocalins"/>
    <property type="match status" value="1"/>
</dbReference>
<dbReference type="InterPro" id="IPR002970">
    <property type="entry name" value="Tick_his-bd"/>
</dbReference>
<accession>A0A023FTN5</accession>
<feature type="chain" id="PRO_5001520214" evidence="1">
    <location>
        <begin position="23"/>
        <end position="171"/>
    </location>
</feature>
<proteinExistence type="evidence at transcript level"/>
<protein>
    <submittedName>
        <fullName evidence="2">Putative secreted protein</fullName>
    </submittedName>
</protein>
<organism evidence="2">
    <name type="scientific">Amblyomma cajennense</name>
    <name type="common">Cayenne tick</name>
    <name type="synonym">Acarus cajennensis</name>
    <dbReference type="NCBI Taxonomy" id="34607"/>
    <lineage>
        <taxon>Eukaryota</taxon>
        <taxon>Metazoa</taxon>
        <taxon>Ecdysozoa</taxon>
        <taxon>Arthropoda</taxon>
        <taxon>Chelicerata</taxon>
        <taxon>Arachnida</taxon>
        <taxon>Acari</taxon>
        <taxon>Parasitiformes</taxon>
        <taxon>Ixodida</taxon>
        <taxon>Ixodoidea</taxon>
        <taxon>Ixodidae</taxon>
        <taxon>Amblyomminae</taxon>
        <taxon>Amblyomma</taxon>
    </lineage>
</organism>